<evidence type="ECO:0000256" key="6">
    <source>
        <dbReference type="ARBA" id="ARBA00022840"/>
    </source>
</evidence>
<keyword evidence="4" id="KW-0378">Hydrolase</keyword>
<dbReference type="AlphaFoldDB" id="A0A132NK41"/>
<dbReference type="GO" id="GO:0003677">
    <property type="term" value="F:DNA binding"/>
    <property type="evidence" value="ECO:0007669"/>
    <property type="project" value="UniProtKB-KW"/>
</dbReference>
<dbReference type="Proteomes" id="UP000070598">
    <property type="component" value="Unassembled WGS sequence"/>
</dbReference>
<dbReference type="RefSeq" id="WP_198532559.1">
    <property type="nucleotide sequence ID" value="NZ_JYIK01000434.1"/>
</dbReference>
<feature type="region of interest" description="Disordered" evidence="12">
    <location>
        <begin position="1"/>
        <end position="34"/>
    </location>
</feature>
<dbReference type="GO" id="GO:0005524">
    <property type="term" value="F:ATP binding"/>
    <property type="evidence" value="ECO:0007669"/>
    <property type="project" value="UniProtKB-KW"/>
</dbReference>
<evidence type="ECO:0000256" key="5">
    <source>
        <dbReference type="ARBA" id="ARBA00022806"/>
    </source>
</evidence>
<keyword evidence="8" id="KW-0234">DNA repair</keyword>
<keyword evidence="6" id="KW-0067">ATP-binding</keyword>
<dbReference type="PROSITE" id="PS50967">
    <property type="entry name" value="HRDC"/>
    <property type="match status" value="1"/>
</dbReference>
<dbReference type="GO" id="GO:0006281">
    <property type="term" value="P:DNA repair"/>
    <property type="evidence" value="ECO:0007669"/>
    <property type="project" value="UniProtKB-KW"/>
</dbReference>
<dbReference type="InterPro" id="IPR002121">
    <property type="entry name" value="HRDC_dom"/>
</dbReference>
<feature type="compositionally biased region" description="Low complexity" evidence="12">
    <location>
        <begin position="12"/>
        <end position="23"/>
    </location>
</feature>
<evidence type="ECO:0000256" key="8">
    <source>
        <dbReference type="ARBA" id="ARBA00023204"/>
    </source>
</evidence>
<keyword evidence="5 14" id="KW-0347">Helicase</keyword>
<proteinExistence type="predicted"/>
<organism evidence="14 15">
    <name type="scientific">Carbonactinospora thermoautotrophica</name>
    <dbReference type="NCBI Taxonomy" id="1469144"/>
    <lineage>
        <taxon>Bacteria</taxon>
        <taxon>Bacillati</taxon>
        <taxon>Actinomycetota</taxon>
        <taxon>Actinomycetes</taxon>
        <taxon>Kitasatosporales</taxon>
        <taxon>Carbonactinosporaceae</taxon>
        <taxon>Carbonactinospora</taxon>
    </lineage>
</organism>
<dbReference type="FunFam" id="1.10.150.80:FF:000002">
    <property type="entry name" value="ATP-dependent DNA helicase RecQ"/>
    <property type="match status" value="1"/>
</dbReference>
<evidence type="ECO:0000256" key="1">
    <source>
        <dbReference type="ARBA" id="ARBA00001946"/>
    </source>
</evidence>
<evidence type="ECO:0000256" key="9">
    <source>
        <dbReference type="ARBA" id="ARBA00023235"/>
    </source>
</evidence>
<evidence type="ECO:0000256" key="12">
    <source>
        <dbReference type="SAM" id="MobiDB-lite"/>
    </source>
</evidence>
<name>A0A132NK41_9ACTN</name>
<evidence type="ECO:0000256" key="7">
    <source>
        <dbReference type="ARBA" id="ARBA00023125"/>
    </source>
</evidence>
<dbReference type="SUPFAM" id="SSF47819">
    <property type="entry name" value="HRDC-like"/>
    <property type="match status" value="1"/>
</dbReference>
<evidence type="ECO:0000256" key="4">
    <source>
        <dbReference type="ARBA" id="ARBA00022801"/>
    </source>
</evidence>
<dbReference type="Pfam" id="PF00570">
    <property type="entry name" value="HRDC"/>
    <property type="match status" value="1"/>
</dbReference>
<evidence type="ECO:0000256" key="11">
    <source>
        <dbReference type="ARBA" id="ARBA00034808"/>
    </source>
</evidence>
<dbReference type="EMBL" id="JYIK01000434">
    <property type="protein sequence ID" value="KWX10520.1"/>
    <property type="molecule type" value="Genomic_DNA"/>
</dbReference>
<evidence type="ECO:0000256" key="3">
    <source>
        <dbReference type="ARBA" id="ARBA00022763"/>
    </source>
</evidence>
<gene>
    <name evidence="14" type="ORF">TR74_03100</name>
</gene>
<comment type="catalytic activity">
    <reaction evidence="10">
        <text>Couples ATP hydrolysis with the unwinding of duplex DNA by translocating in the 3'-5' direction.</text>
        <dbReference type="EC" id="5.6.2.4"/>
    </reaction>
</comment>
<comment type="caution">
    <text evidence="14">The sequence shown here is derived from an EMBL/GenBank/DDBJ whole genome shotgun (WGS) entry which is preliminary data.</text>
</comment>
<keyword evidence="3" id="KW-0227">DNA damage</keyword>
<reference evidence="15" key="1">
    <citation type="submission" date="2015-02" db="EMBL/GenBank/DDBJ databases">
        <title>Physiological reanalysis, assessment of diazotrophy, and genome sequences of multiple isolates of Streptomyces thermoautotrophicus.</title>
        <authorList>
            <person name="MacKellar D.C."/>
            <person name="Lieber L."/>
            <person name="Norman J."/>
            <person name="Bolger A."/>
            <person name="Tobin C."/>
            <person name="Murray J.W."/>
            <person name="Friesen M."/>
            <person name="Prell J."/>
        </authorList>
    </citation>
    <scope>NUCLEOTIDE SEQUENCE [LARGE SCALE GENOMIC DNA]</scope>
    <source>
        <strain evidence="15">UBT1</strain>
    </source>
</reference>
<dbReference type="InterPro" id="IPR044876">
    <property type="entry name" value="HRDC_dom_sf"/>
</dbReference>
<feature type="domain" description="HRDC" evidence="13">
    <location>
        <begin position="59"/>
        <end position="135"/>
    </location>
</feature>
<dbReference type="EC" id="5.6.2.4" evidence="11"/>
<dbReference type="Gene3D" id="1.10.150.80">
    <property type="entry name" value="HRDC domain"/>
    <property type="match status" value="1"/>
</dbReference>
<dbReference type="GO" id="GO:0016787">
    <property type="term" value="F:hydrolase activity"/>
    <property type="evidence" value="ECO:0007669"/>
    <property type="project" value="UniProtKB-KW"/>
</dbReference>
<keyword evidence="9" id="KW-0413">Isomerase</keyword>
<evidence type="ECO:0000313" key="15">
    <source>
        <dbReference type="Proteomes" id="UP000070598"/>
    </source>
</evidence>
<sequence length="135" mass="14743">SRFVEELRPARRAAGAAGRSGRSGSNGGRRNGPAPCRVCGKALVAALDRKLGRCADCPADFDEELYERLRSWRLERAQEQGLPAYCVFTDATLTAIAEIRPTTTGELATISGVGRAKLDRYGEDVLRLCRERTDT</sequence>
<accession>A0A132NK41</accession>
<dbReference type="SMART" id="SM00341">
    <property type="entry name" value="HRDC"/>
    <property type="match status" value="1"/>
</dbReference>
<comment type="cofactor">
    <cofactor evidence="1">
        <name>Mg(2+)</name>
        <dbReference type="ChEBI" id="CHEBI:18420"/>
    </cofactor>
</comment>
<feature type="non-terminal residue" evidence="14">
    <location>
        <position position="1"/>
    </location>
</feature>
<evidence type="ECO:0000256" key="2">
    <source>
        <dbReference type="ARBA" id="ARBA00022741"/>
    </source>
</evidence>
<dbReference type="GO" id="GO:0043138">
    <property type="term" value="F:3'-5' DNA helicase activity"/>
    <property type="evidence" value="ECO:0007669"/>
    <property type="project" value="UniProtKB-EC"/>
</dbReference>
<evidence type="ECO:0000256" key="10">
    <source>
        <dbReference type="ARBA" id="ARBA00034617"/>
    </source>
</evidence>
<keyword evidence="7" id="KW-0238">DNA-binding</keyword>
<keyword evidence="2" id="KW-0547">Nucleotide-binding</keyword>
<evidence type="ECO:0000313" key="14">
    <source>
        <dbReference type="EMBL" id="KWX10520.1"/>
    </source>
</evidence>
<protein>
    <recommendedName>
        <fullName evidence="11">DNA 3'-5' helicase</fullName>
        <ecNumber evidence="11">5.6.2.4</ecNumber>
    </recommendedName>
</protein>
<evidence type="ECO:0000259" key="13">
    <source>
        <dbReference type="PROSITE" id="PS50967"/>
    </source>
</evidence>
<dbReference type="PATRIC" id="fig|1469144.9.peg.5027"/>
<dbReference type="InterPro" id="IPR010997">
    <property type="entry name" value="HRDC-like_sf"/>
</dbReference>